<accession>A0A5R9FGL9</accession>
<gene>
    <name evidence="1" type="ORF">FCL54_04060</name>
</gene>
<organism evidence="1 2">
    <name type="scientific">Exobacillus caeni</name>
    <dbReference type="NCBI Taxonomy" id="2574798"/>
    <lineage>
        <taxon>Bacteria</taxon>
        <taxon>Bacillati</taxon>
        <taxon>Bacillota</taxon>
        <taxon>Bacilli</taxon>
        <taxon>Bacillales</taxon>
        <taxon>Guptibacillaceae</taxon>
        <taxon>Exobacillus</taxon>
    </lineage>
</organism>
<reference evidence="1 2" key="1">
    <citation type="submission" date="2019-04" db="EMBL/GenBank/DDBJ databases">
        <title>Bacillus caeni sp. nov., a bacterium isolated from mangrove sediment.</title>
        <authorList>
            <person name="Huang H."/>
            <person name="Mo K."/>
            <person name="Hu Y."/>
        </authorList>
    </citation>
    <scope>NUCLEOTIDE SEQUENCE [LARGE SCALE GENOMIC DNA]</scope>
    <source>
        <strain evidence="1 2">HB172195</strain>
    </source>
</reference>
<sequence>MIITNFKDGNMLGDLSFRPFEEHGIEEESRLVLYNNVEGDFSHLLEIEPFEKAKIDLNTLESHFDYKFKYQLKKNGKWTDHIKYKYLKPEQETDKGIKYLFYPDPTSQHLIIVFQAINKNPGYNYIRTLKDIKASKLFIKDDYGEDELTRSSYYLGKNRTNNIEEPVHELILRAKRTLNIDSKNIICAGSSKGGFAALFFGYKYGFGNIVAGGPQVLLGNYLGKGKLEGSSSILPPILKYLAGEVSQESIEWANGLMETAVRSLPDHDPKTYIHVGRGEPHYEEHVLPFIKMAEAKKNLEVDLGEYNTHSELSVHYPEYLKKAVGKLIK</sequence>
<dbReference type="RefSeq" id="WP_138123487.1">
    <property type="nucleotide sequence ID" value="NZ_SWLG01000002.1"/>
</dbReference>
<dbReference type="InterPro" id="IPR029058">
    <property type="entry name" value="AB_hydrolase_fold"/>
</dbReference>
<proteinExistence type="predicted"/>
<dbReference type="AlphaFoldDB" id="A0A5R9FGL9"/>
<dbReference type="EMBL" id="SWLG01000002">
    <property type="protein sequence ID" value="TLS38685.1"/>
    <property type="molecule type" value="Genomic_DNA"/>
</dbReference>
<dbReference type="Gene3D" id="3.40.50.1820">
    <property type="entry name" value="alpha/beta hydrolase"/>
    <property type="match status" value="1"/>
</dbReference>
<dbReference type="SUPFAM" id="SSF53474">
    <property type="entry name" value="alpha/beta-Hydrolases"/>
    <property type="match status" value="1"/>
</dbReference>
<comment type="caution">
    <text evidence="1">The sequence shown here is derived from an EMBL/GenBank/DDBJ whole genome shotgun (WGS) entry which is preliminary data.</text>
</comment>
<dbReference type="OrthoDB" id="7335480at2"/>
<dbReference type="Proteomes" id="UP000308230">
    <property type="component" value="Unassembled WGS sequence"/>
</dbReference>
<evidence type="ECO:0000313" key="2">
    <source>
        <dbReference type="Proteomes" id="UP000308230"/>
    </source>
</evidence>
<keyword evidence="2" id="KW-1185">Reference proteome</keyword>
<evidence type="ECO:0000313" key="1">
    <source>
        <dbReference type="EMBL" id="TLS38685.1"/>
    </source>
</evidence>
<name>A0A5R9FGL9_9BACL</name>
<evidence type="ECO:0008006" key="3">
    <source>
        <dbReference type="Google" id="ProtNLM"/>
    </source>
</evidence>
<protein>
    <recommendedName>
        <fullName evidence="3">Two component regulator three Y domain-containing protein</fullName>
    </recommendedName>
</protein>